<dbReference type="SUPFAM" id="SSF47072">
    <property type="entry name" value="Cysteine alpha-hairpin motif"/>
    <property type="match status" value="1"/>
</dbReference>
<dbReference type="VEuPathDB" id="TriTrypDB:TvY486_1114630"/>
<gene>
    <name evidence="1" type="ORF">TVY486_1114630</name>
</gene>
<protein>
    <recommendedName>
        <fullName evidence="2">CHCH domain-containing protein</fullName>
    </recommendedName>
</protein>
<reference evidence="1" key="1">
    <citation type="journal article" date="2012" name="Proc. Natl. Acad. Sci. U.S.A.">
        <title>Antigenic diversity is generated by distinct evolutionary mechanisms in African trypanosome species.</title>
        <authorList>
            <person name="Jackson A.P."/>
            <person name="Berry A."/>
            <person name="Aslett M."/>
            <person name="Allison H.C."/>
            <person name="Burton P."/>
            <person name="Vavrova-Anderson J."/>
            <person name="Brown R."/>
            <person name="Browne H."/>
            <person name="Corton N."/>
            <person name="Hauser H."/>
            <person name="Gamble J."/>
            <person name="Gilderthorp R."/>
            <person name="Marcello L."/>
            <person name="McQuillan J."/>
            <person name="Otto T.D."/>
            <person name="Quail M.A."/>
            <person name="Sanders M.J."/>
            <person name="van Tonder A."/>
            <person name="Ginger M.L."/>
            <person name="Field M.C."/>
            <person name="Barry J.D."/>
            <person name="Hertz-Fowler C."/>
            <person name="Berriman M."/>
        </authorList>
    </citation>
    <scope>NUCLEOTIDE SEQUENCE</scope>
    <source>
        <strain evidence="1">Y486</strain>
    </source>
</reference>
<dbReference type="AlphaFoldDB" id="G0U8Q1"/>
<dbReference type="Gene3D" id="1.10.287.1130">
    <property type="entry name" value="CytochromE C oxidase copper chaperone"/>
    <property type="match status" value="1"/>
</dbReference>
<dbReference type="EMBL" id="HE573027">
    <property type="protein sequence ID" value="CCC53979.1"/>
    <property type="molecule type" value="Genomic_DNA"/>
</dbReference>
<evidence type="ECO:0000313" key="1">
    <source>
        <dbReference type="EMBL" id="CCC53979.1"/>
    </source>
</evidence>
<organism evidence="1">
    <name type="scientific">Trypanosoma vivax (strain Y486)</name>
    <dbReference type="NCBI Taxonomy" id="1055687"/>
    <lineage>
        <taxon>Eukaryota</taxon>
        <taxon>Discoba</taxon>
        <taxon>Euglenozoa</taxon>
        <taxon>Kinetoplastea</taxon>
        <taxon>Metakinetoplastina</taxon>
        <taxon>Trypanosomatida</taxon>
        <taxon>Trypanosomatidae</taxon>
        <taxon>Trypanosoma</taxon>
        <taxon>Duttonella</taxon>
    </lineage>
</organism>
<proteinExistence type="predicted"/>
<accession>G0U8Q1</accession>
<sequence>MESNICAEEANKWRLCVEQHIRASNVASRCADAVAQFDSCIVVWRAQVGPDARVCGENEGEPPPQCAALSCLIGYCLRENGYNFERCKLPMQYFKHCVKSYYGSDYVA</sequence>
<name>G0U8Q1_TRYVY</name>
<dbReference type="InterPro" id="IPR009069">
    <property type="entry name" value="Cys_alpha_HP_mot_SF"/>
</dbReference>
<evidence type="ECO:0008006" key="2">
    <source>
        <dbReference type="Google" id="ProtNLM"/>
    </source>
</evidence>